<feature type="domain" description="Glutamine amidotransferase" evidence="10">
    <location>
        <begin position="58"/>
        <end position="136"/>
    </location>
</feature>
<evidence type="ECO:0000256" key="8">
    <source>
        <dbReference type="ARBA" id="ARBA00022975"/>
    </source>
</evidence>
<comment type="similarity">
    <text evidence="2">Belongs to the CTP synthase family.</text>
</comment>
<evidence type="ECO:0000256" key="2">
    <source>
        <dbReference type="ARBA" id="ARBA00007533"/>
    </source>
</evidence>
<dbReference type="InterPro" id="IPR017926">
    <property type="entry name" value="GATASE"/>
</dbReference>
<name>A0A0P9R0W1_9PSED</name>
<dbReference type="GO" id="GO:0042802">
    <property type="term" value="F:identical protein binding"/>
    <property type="evidence" value="ECO:0007669"/>
    <property type="project" value="TreeGrafter"/>
</dbReference>
<dbReference type="AlphaFoldDB" id="A0A0P9R0W1"/>
<evidence type="ECO:0000256" key="7">
    <source>
        <dbReference type="ARBA" id="ARBA00022962"/>
    </source>
</evidence>
<dbReference type="SUPFAM" id="SSF52317">
    <property type="entry name" value="Class I glutamine amidotransferase-like"/>
    <property type="match status" value="1"/>
</dbReference>
<gene>
    <name evidence="11" type="ORF">ALQ08_101069</name>
</gene>
<keyword evidence="7" id="KW-0315">Glutamine amidotransferase</keyword>
<evidence type="ECO:0000259" key="10">
    <source>
        <dbReference type="Pfam" id="PF00117"/>
    </source>
</evidence>
<sequence length="264" mass="28164">MRFCLFIVRSDCTKPDGEQGMGVADKAVRTVQIGLVGDFIAQVPAHQAIPLALQMAADALQVQVAITWLPTPQIGDGARLGQFDGLWCVPGSPYQEMQGALTAIRFAREGLVPFLGTCGGFQHALVEYARNCLGWADAEHGETAPDAANVIIAPLSCSLVDALAPIHLQPDTLIAQAYGTLDIEERYHCRYGLRRELESALFGAALKVSGRGPEGNVRCMELQGHPFFVATLFQSERAALLGTIPPVVDAFMRACIASAAGDAS</sequence>
<comment type="catalytic activity">
    <reaction evidence="9">
        <text>UTP + L-glutamine + ATP + H2O = CTP + L-glutamate + ADP + phosphate + 2 H(+)</text>
        <dbReference type="Rhea" id="RHEA:26426"/>
        <dbReference type="ChEBI" id="CHEBI:15377"/>
        <dbReference type="ChEBI" id="CHEBI:15378"/>
        <dbReference type="ChEBI" id="CHEBI:29985"/>
        <dbReference type="ChEBI" id="CHEBI:30616"/>
        <dbReference type="ChEBI" id="CHEBI:37563"/>
        <dbReference type="ChEBI" id="CHEBI:43474"/>
        <dbReference type="ChEBI" id="CHEBI:46398"/>
        <dbReference type="ChEBI" id="CHEBI:58359"/>
        <dbReference type="ChEBI" id="CHEBI:456216"/>
        <dbReference type="EC" id="6.3.4.2"/>
    </reaction>
</comment>
<evidence type="ECO:0000256" key="4">
    <source>
        <dbReference type="ARBA" id="ARBA00022598"/>
    </source>
</evidence>
<comment type="caution">
    <text evidence="11">The sequence shown here is derived from an EMBL/GenBank/DDBJ whole genome shotgun (WGS) entry which is preliminary data.</text>
</comment>
<dbReference type="GO" id="GO:0019856">
    <property type="term" value="P:pyrimidine nucleobase biosynthetic process"/>
    <property type="evidence" value="ECO:0007669"/>
    <property type="project" value="TreeGrafter"/>
</dbReference>
<dbReference type="InterPro" id="IPR004468">
    <property type="entry name" value="CTP_synthase"/>
</dbReference>
<dbReference type="GO" id="GO:0005829">
    <property type="term" value="C:cytosol"/>
    <property type="evidence" value="ECO:0007669"/>
    <property type="project" value="TreeGrafter"/>
</dbReference>
<comment type="pathway">
    <text evidence="1">Pyrimidine metabolism; CTP biosynthesis via de novo pathway; CTP from UDP: step 2/2.</text>
</comment>
<dbReference type="PANTHER" id="PTHR11550:SF0">
    <property type="entry name" value="CTP SYNTHASE-RELATED"/>
    <property type="match status" value="1"/>
</dbReference>
<evidence type="ECO:0000256" key="6">
    <source>
        <dbReference type="ARBA" id="ARBA00022840"/>
    </source>
</evidence>
<dbReference type="GO" id="GO:0044210">
    <property type="term" value="P:'de novo' CTP biosynthetic process"/>
    <property type="evidence" value="ECO:0007669"/>
    <property type="project" value="UniProtKB-UniPathway"/>
</dbReference>
<evidence type="ECO:0000256" key="5">
    <source>
        <dbReference type="ARBA" id="ARBA00022741"/>
    </source>
</evidence>
<dbReference type="EMBL" id="RBRA01000162">
    <property type="protein sequence ID" value="RMQ23586.1"/>
    <property type="molecule type" value="Genomic_DNA"/>
</dbReference>
<keyword evidence="6" id="KW-0067">ATP-binding</keyword>
<keyword evidence="8" id="KW-0665">Pyrimidine biosynthesis</keyword>
<evidence type="ECO:0000256" key="1">
    <source>
        <dbReference type="ARBA" id="ARBA00005171"/>
    </source>
</evidence>
<evidence type="ECO:0000313" key="11">
    <source>
        <dbReference type="EMBL" id="RMQ23586.1"/>
    </source>
</evidence>
<dbReference type="GO" id="GO:0005524">
    <property type="term" value="F:ATP binding"/>
    <property type="evidence" value="ECO:0007669"/>
    <property type="project" value="UniProtKB-KW"/>
</dbReference>
<dbReference type="GO" id="GO:0003883">
    <property type="term" value="F:CTP synthase activity"/>
    <property type="evidence" value="ECO:0007669"/>
    <property type="project" value="UniProtKB-EC"/>
</dbReference>
<evidence type="ECO:0000256" key="9">
    <source>
        <dbReference type="ARBA" id="ARBA00047781"/>
    </source>
</evidence>
<keyword evidence="4" id="KW-0436">Ligase</keyword>
<protein>
    <recommendedName>
        <fullName evidence="3">CTP synthase (glutamine hydrolyzing)</fullName>
        <ecNumber evidence="3">6.3.4.2</ecNumber>
    </recommendedName>
</protein>
<proteinExistence type="inferred from homology"/>
<dbReference type="Pfam" id="PF00117">
    <property type="entry name" value="GATase"/>
    <property type="match status" value="1"/>
</dbReference>
<dbReference type="PANTHER" id="PTHR11550">
    <property type="entry name" value="CTP SYNTHASE"/>
    <property type="match status" value="1"/>
</dbReference>
<dbReference type="EC" id="6.3.4.2" evidence="3"/>
<dbReference type="NCBIfam" id="NF004836">
    <property type="entry name" value="PRK06186.1"/>
    <property type="match status" value="1"/>
</dbReference>
<evidence type="ECO:0000313" key="12">
    <source>
        <dbReference type="Proteomes" id="UP000269044"/>
    </source>
</evidence>
<dbReference type="UniPathway" id="UPA00159">
    <property type="reaction ID" value="UER00277"/>
</dbReference>
<dbReference type="InterPro" id="IPR029062">
    <property type="entry name" value="Class_I_gatase-like"/>
</dbReference>
<reference evidence="11 12" key="1">
    <citation type="submission" date="2018-08" db="EMBL/GenBank/DDBJ databases">
        <title>Recombination of ecologically and evolutionarily significant loci maintains genetic cohesion in the Pseudomonas syringae species complex.</title>
        <authorList>
            <person name="Dillon M."/>
            <person name="Thakur S."/>
            <person name="Almeida R.N.D."/>
            <person name="Weir B.S."/>
            <person name="Guttman D.S."/>
        </authorList>
    </citation>
    <scope>NUCLEOTIDE SEQUENCE [LARGE SCALE GENOMIC DNA]</scope>
    <source>
        <strain evidence="11 12">ICMP 13052</strain>
    </source>
</reference>
<keyword evidence="5" id="KW-0547">Nucleotide-binding</keyword>
<dbReference type="Gene3D" id="3.40.50.880">
    <property type="match status" value="1"/>
</dbReference>
<dbReference type="Proteomes" id="UP000269044">
    <property type="component" value="Unassembled WGS sequence"/>
</dbReference>
<accession>A0A0P9R0W1</accession>
<evidence type="ECO:0000256" key="3">
    <source>
        <dbReference type="ARBA" id="ARBA00012291"/>
    </source>
</evidence>
<organism evidence="11 12">
    <name type="scientific">Pseudomonas syringae pv. delphinii</name>
    <dbReference type="NCBI Taxonomy" id="192088"/>
    <lineage>
        <taxon>Bacteria</taxon>
        <taxon>Pseudomonadati</taxon>
        <taxon>Pseudomonadota</taxon>
        <taxon>Gammaproteobacteria</taxon>
        <taxon>Pseudomonadales</taxon>
        <taxon>Pseudomonadaceae</taxon>
        <taxon>Pseudomonas</taxon>
    </lineage>
</organism>